<proteinExistence type="predicted"/>
<protein>
    <submittedName>
        <fullName evidence="1">Uncharacterized protein</fullName>
    </submittedName>
</protein>
<dbReference type="STRING" id="483218.BACPEC_02019"/>
<dbReference type="EMBL" id="ABVQ01000036">
    <property type="protein sequence ID" value="EEC57510.1"/>
    <property type="molecule type" value="Genomic_DNA"/>
</dbReference>
<gene>
    <name evidence="1" type="ORF">BACPEC_02019</name>
</gene>
<reference evidence="1 2" key="2">
    <citation type="submission" date="2008-11" db="EMBL/GenBank/DDBJ databases">
        <authorList>
            <person name="Fulton L."/>
            <person name="Clifton S."/>
            <person name="Fulton B."/>
            <person name="Xu J."/>
            <person name="Minx P."/>
            <person name="Pepin K.H."/>
            <person name="Johnson M."/>
            <person name="Bhonagiri V."/>
            <person name="Nash W.E."/>
            <person name="Mardis E.R."/>
            <person name="Wilson R.K."/>
        </authorList>
    </citation>
    <scope>NUCLEOTIDE SEQUENCE [LARGE SCALE GENOMIC DNA]</scope>
    <source>
        <strain evidence="1 2">ATCC 43243</strain>
    </source>
</reference>
<keyword evidence="2" id="KW-1185">Reference proteome</keyword>
<sequence length="57" mass="5902">MKFRCGISQQDELAALNDAGIKSISLSTSDDTGRNVASVTMTDGSTVSMGEFIGTEG</sequence>
<evidence type="ECO:0000313" key="1">
    <source>
        <dbReference type="EMBL" id="EEC57510.1"/>
    </source>
</evidence>
<dbReference type="HOGENOM" id="CLU_2987120_0_0_9"/>
<comment type="caution">
    <text evidence="1">The sequence shown here is derived from an EMBL/GenBank/DDBJ whole genome shotgun (WGS) entry which is preliminary data.</text>
</comment>
<name>B7ASG4_9FIRM</name>
<accession>B7ASG4</accession>
<reference evidence="1 2" key="1">
    <citation type="submission" date="2008-11" db="EMBL/GenBank/DDBJ databases">
        <title>Draft genome sequence of Bacteroides pectinophilus (ATCC 43243).</title>
        <authorList>
            <person name="Sudarsanam P."/>
            <person name="Ley R."/>
            <person name="Guruge J."/>
            <person name="Turnbaugh P.J."/>
            <person name="Mahowald M."/>
            <person name="Liep D."/>
            <person name="Gordon J."/>
        </authorList>
    </citation>
    <scope>NUCLEOTIDE SEQUENCE [LARGE SCALE GENOMIC DNA]</scope>
    <source>
        <strain evidence="1 2">ATCC 43243</strain>
    </source>
</reference>
<dbReference type="Proteomes" id="UP000003136">
    <property type="component" value="Unassembled WGS sequence"/>
</dbReference>
<evidence type="ECO:0000313" key="2">
    <source>
        <dbReference type="Proteomes" id="UP000003136"/>
    </source>
</evidence>
<dbReference type="AlphaFoldDB" id="B7ASG4"/>
<organism evidence="1 2">
    <name type="scientific">[Bacteroides] pectinophilus ATCC 43243</name>
    <dbReference type="NCBI Taxonomy" id="483218"/>
    <lineage>
        <taxon>Bacteria</taxon>
        <taxon>Bacillati</taxon>
        <taxon>Bacillota</taxon>
        <taxon>Clostridia</taxon>
        <taxon>Eubacteriales</taxon>
    </lineage>
</organism>